<evidence type="ECO:0000259" key="7">
    <source>
        <dbReference type="Pfam" id="PF05922"/>
    </source>
</evidence>
<evidence type="ECO:0000256" key="2">
    <source>
        <dbReference type="ARBA" id="ARBA00022670"/>
    </source>
</evidence>
<dbReference type="InterPro" id="IPR015500">
    <property type="entry name" value="Peptidase_S8_subtilisin-rel"/>
</dbReference>
<dbReference type="GO" id="GO:0006508">
    <property type="term" value="P:proteolysis"/>
    <property type="evidence" value="ECO:0007669"/>
    <property type="project" value="UniProtKB-KW"/>
</dbReference>
<dbReference type="Gene3D" id="3.30.70.80">
    <property type="entry name" value="Peptidase S8 propeptide/proteinase inhibitor I9"/>
    <property type="match status" value="1"/>
</dbReference>
<dbReference type="InterPro" id="IPR023827">
    <property type="entry name" value="Peptidase_S8_Asp-AS"/>
</dbReference>
<dbReference type="InterPro" id="IPR022398">
    <property type="entry name" value="Peptidase_S8_His-AS"/>
</dbReference>
<name>A0A7M7NUJ5_STRPU</name>
<evidence type="ECO:0000259" key="6">
    <source>
        <dbReference type="Pfam" id="PF00082"/>
    </source>
</evidence>
<dbReference type="PROSITE" id="PS51892">
    <property type="entry name" value="SUBTILASE"/>
    <property type="match status" value="1"/>
</dbReference>
<dbReference type="Pfam" id="PF00082">
    <property type="entry name" value="Peptidase_S8"/>
    <property type="match status" value="1"/>
</dbReference>
<dbReference type="Gene3D" id="3.40.50.200">
    <property type="entry name" value="Peptidase S8/S53 domain"/>
    <property type="match status" value="1"/>
</dbReference>
<dbReference type="SUPFAM" id="SSF52743">
    <property type="entry name" value="Subtilisin-like"/>
    <property type="match status" value="1"/>
</dbReference>
<keyword evidence="4 5" id="KW-0720">Serine protease</keyword>
<dbReference type="InterPro" id="IPR000209">
    <property type="entry name" value="Peptidase_S8/S53_dom"/>
</dbReference>
<protein>
    <submittedName>
        <fullName evidence="8">Uncharacterized protein</fullName>
    </submittedName>
</protein>
<evidence type="ECO:0000313" key="8">
    <source>
        <dbReference type="EnsemblMetazoa" id="XP_030841954"/>
    </source>
</evidence>
<reference evidence="9" key="1">
    <citation type="submission" date="2015-02" db="EMBL/GenBank/DDBJ databases">
        <title>Genome sequencing for Strongylocentrotus purpuratus.</title>
        <authorList>
            <person name="Murali S."/>
            <person name="Liu Y."/>
            <person name="Vee V."/>
            <person name="English A."/>
            <person name="Wang M."/>
            <person name="Skinner E."/>
            <person name="Han Y."/>
            <person name="Muzny D.M."/>
            <person name="Worley K.C."/>
            <person name="Gibbs R.A."/>
        </authorList>
    </citation>
    <scope>NUCLEOTIDE SEQUENCE</scope>
</reference>
<dbReference type="InterPro" id="IPR037045">
    <property type="entry name" value="S8pro/Inhibitor_I9_sf"/>
</dbReference>
<feature type="active site" description="Charge relay system" evidence="5">
    <location>
        <position position="138"/>
    </location>
</feature>
<organism evidence="8 9">
    <name type="scientific">Strongylocentrotus purpuratus</name>
    <name type="common">Purple sea urchin</name>
    <dbReference type="NCBI Taxonomy" id="7668"/>
    <lineage>
        <taxon>Eukaryota</taxon>
        <taxon>Metazoa</taxon>
        <taxon>Echinodermata</taxon>
        <taxon>Eleutherozoa</taxon>
        <taxon>Echinozoa</taxon>
        <taxon>Echinoidea</taxon>
        <taxon>Euechinoidea</taxon>
        <taxon>Echinacea</taxon>
        <taxon>Camarodonta</taxon>
        <taxon>Echinidea</taxon>
        <taxon>Strongylocentrotidae</taxon>
        <taxon>Strongylocentrotus</taxon>
    </lineage>
</organism>
<dbReference type="PRINTS" id="PR00723">
    <property type="entry name" value="SUBTILISIN"/>
</dbReference>
<keyword evidence="2 5" id="KW-0645">Protease</keyword>
<comment type="similarity">
    <text evidence="1 5">Belongs to the peptidase S8 family.</text>
</comment>
<reference evidence="8" key="2">
    <citation type="submission" date="2021-01" db="UniProtKB">
        <authorList>
            <consortium name="EnsemblMetazoa"/>
        </authorList>
    </citation>
    <scope>IDENTIFICATION</scope>
</reference>
<dbReference type="EnsemblMetazoa" id="XM_030986094">
    <property type="protein sequence ID" value="XP_030841954"/>
    <property type="gene ID" value="LOC105437228"/>
</dbReference>
<proteinExistence type="inferred from homology"/>
<dbReference type="CDD" id="cd04077">
    <property type="entry name" value="Peptidases_S8_PCSK9_ProteinaseK_like"/>
    <property type="match status" value="1"/>
</dbReference>
<feature type="domain" description="Inhibitor I9" evidence="7">
    <location>
        <begin position="23"/>
        <end position="66"/>
    </location>
</feature>
<feature type="active site" description="Charge relay system" evidence="5">
    <location>
        <position position="104"/>
    </location>
</feature>
<dbReference type="AlphaFoldDB" id="A0A7M7NUJ5"/>
<keyword evidence="3 5" id="KW-0378">Hydrolase</keyword>
<dbReference type="InParanoid" id="A0A7M7NUJ5"/>
<evidence type="ECO:0000256" key="1">
    <source>
        <dbReference type="ARBA" id="ARBA00011073"/>
    </source>
</evidence>
<dbReference type="InterPro" id="IPR034193">
    <property type="entry name" value="PCSK9_ProteinaseK-like"/>
</dbReference>
<dbReference type="PANTHER" id="PTHR43806:SF11">
    <property type="entry name" value="CEREVISIN-RELATED"/>
    <property type="match status" value="1"/>
</dbReference>
<accession>A0A7M7NUJ5</accession>
<sequence length="343" mass="35537">MQPGYDMVPIKNLILGDRSGIFSGATIKHTYTKAIQGFSAKLPERGLKKLLAREEIKYIAQDGVVRKSSVASWGLDRIDQNKLPLDGKADFNGDGTGVNAYIVDTGIYPDSLYFGGRATAAFDAMPRQGAYGIDCNGHGTHCAGTIGANQFGVAPGVHLFGVRVLDCYGTGATADVIAGLDYVTKSAEQPAVASMSLGGSSNPAIDDAVRGIINAGITVVVAAGNVNDDACSYSPARVEEAITVGATDTNDDRASFSNDGKCLDIFAPGVDIPSVWITGPEDTRTLSGTSMACPHVPGAAAISLGNDSGMSPSEVKTKVLDDATSDVVTGISPDSPNRLLYVP</sequence>
<evidence type="ECO:0000313" key="9">
    <source>
        <dbReference type="Proteomes" id="UP000007110"/>
    </source>
</evidence>
<keyword evidence="9" id="KW-1185">Reference proteome</keyword>
<feature type="domain" description="Peptidase S8/S53" evidence="6">
    <location>
        <begin position="102"/>
        <end position="326"/>
    </location>
</feature>
<dbReference type="SUPFAM" id="SSF54897">
    <property type="entry name" value="Protease propeptides/inhibitors"/>
    <property type="match status" value="1"/>
</dbReference>
<dbReference type="Pfam" id="PF05922">
    <property type="entry name" value="Inhibitor_I9"/>
    <property type="match status" value="1"/>
</dbReference>
<evidence type="ECO:0000256" key="3">
    <source>
        <dbReference type="ARBA" id="ARBA00022801"/>
    </source>
</evidence>
<evidence type="ECO:0000256" key="4">
    <source>
        <dbReference type="ARBA" id="ARBA00022825"/>
    </source>
</evidence>
<dbReference type="InterPro" id="IPR036852">
    <property type="entry name" value="Peptidase_S8/S53_dom_sf"/>
</dbReference>
<dbReference type="InterPro" id="IPR010259">
    <property type="entry name" value="S8pro/Inhibitor_I9"/>
</dbReference>
<evidence type="ECO:0000256" key="5">
    <source>
        <dbReference type="PROSITE-ProRule" id="PRU01240"/>
    </source>
</evidence>
<dbReference type="InterPro" id="IPR050131">
    <property type="entry name" value="Peptidase_S8_subtilisin-like"/>
</dbReference>
<feature type="active site" description="Charge relay system" evidence="5">
    <location>
        <position position="290"/>
    </location>
</feature>
<dbReference type="OMA" id="SGDCANM"/>
<dbReference type="PROSITE" id="PS00136">
    <property type="entry name" value="SUBTILASE_ASP"/>
    <property type="match status" value="1"/>
</dbReference>
<dbReference type="Proteomes" id="UP000007110">
    <property type="component" value="Unassembled WGS sequence"/>
</dbReference>
<dbReference type="PROSITE" id="PS00137">
    <property type="entry name" value="SUBTILASE_HIS"/>
    <property type="match status" value="1"/>
</dbReference>
<dbReference type="GO" id="GO:0005615">
    <property type="term" value="C:extracellular space"/>
    <property type="evidence" value="ECO:0000318"/>
    <property type="project" value="GO_Central"/>
</dbReference>
<dbReference type="KEGG" id="spu:105437228"/>
<dbReference type="RefSeq" id="XP_030841954.1">
    <property type="nucleotide sequence ID" value="XM_030986094.1"/>
</dbReference>
<dbReference type="PANTHER" id="PTHR43806">
    <property type="entry name" value="PEPTIDASE S8"/>
    <property type="match status" value="1"/>
</dbReference>
<dbReference type="GeneID" id="105437228"/>
<dbReference type="OrthoDB" id="206201at2759"/>
<dbReference type="FunFam" id="3.40.50.200:FF:000014">
    <property type="entry name" value="Proteinase K"/>
    <property type="match status" value="1"/>
</dbReference>
<dbReference type="GO" id="GO:0004252">
    <property type="term" value="F:serine-type endopeptidase activity"/>
    <property type="evidence" value="ECO:0000318"/>
    <property type="project" value="GO_Central"/>
</dbReference>